<reference evidence="2" key="1">
    <citation type="submission" date="2018-05" db="EMBL/GenBank/DDBJ databases">
        <authorList>
            <person name="Lanie J.A."/>
            <person name="Ng W.-L."/>
            <person name="Kazmierczak K.M."/>
            <person name="Andrzejewski T.M."/>
            <person name="Davidsen T.M."/>
            <person name="Wayne K.J."/>
            <person name="Tettelin H."/>
            <person name="Glass J.I."/>
            <person name="Rusch D."/>
            <person name="Podicherti R."/>
            <person name="Tsui H.-C.T."/>
            <person name="Winkler M.E."/>
        </authorList>
    </citation>
    <scope>NUCLEOTIDE SEQUENCE</scope>
</reference>
<dbReference type="GO" id="GO:0006635">
    <property type="term" value="P:fatty acid beta-oxidation"/>
    <property type="evidence" value="ECO:0007669"/>
    <property type="project" value="TreeGrafter"/>
</dbReference>
<organism evidence="2">
    <name type="scientific">marine metagenome</name>
    <dbReference type="NCBI Taxonomy" id="408172"/>
    <lineage>
        <taxon>unclassified sequences</taxon>
        <taxon>metagenomes</taxon>
        <taxon>ecological metagenomes</taxon>
    </lineage>
</organism>
<dbReference type="SUPFAM" id="SSF52096">
    <property type="entry name" value="ClpP/crotonase"/>
    <property type="match status" value="1"/>
</dbReference>
<dbReference type="Pfam" id="PF00378">
    <property type="entry name" value="ECH_1"/>
    <property type="match status" value="1"/>
</dbReference>
<evidence type="ECO:0008006" key="3">
    <source>
        <dbReference type="Google" id="ProtNLM"/>
    </source>
</evidence>
<dbReference type="PROSITE" id="PS00166">
    <property type="entry name" value="ENOYL_COA_HYDRATASE"/>
    <property type="match status" value="1"/>
</dbReference>
<dbReference type="InterPro" id="IPR029045">
    <property type="entry name" value="ClpP/crotonase-like_dom_sf"/>
</dbReference>
<dbReference type="InterPro" id="IPR001753">
    <property type="entry name" value="Enoyl-CoA_hydra/iso"/>
</dbReference>
<protein>
    <recommendedName>
        <fullName evidence="3">Enoyl-CoA hydratase</fullName>
    </recommendedName>
</protein>
<gene>
    <name evidence="2" type="ORF">METZ01_LOCUS121317</name>
</gene>
<comment type="similarity">
    <text evidence="1">Belongs to the enoyl-CoA hydratase/isomerase family.</text>
</comment>
<dbReference type="Gene3D" id="3.90.226.10">
    <property type="entry name" value="2-enoyl-CoA Hydratase, Chain A, domain 1"/>
    <property type="match status" value="1"/>
</dbReference>
<evidence type="ECO:0000313" key="2">
    <source>
        <dbReference type="EMBL" id="SVA68463.1"/>
    </source>
</evidence>
<accession>A0A381XW63</accession>
<dbReference type="EMBL" id="UINC01016446">
    <property type="protein sequence ID" value="SVA68463.1"/>
    <property type="molecule type" value="Genomic_DNA"/>
</dbReference>
<proteinExistence type="inferred from homology"/>
<dbReference type="PANTHER" id="PTHR11941">
    <property type="entry name" value="ENOYL-COA HYDRATASE-RELATED"/>
    <property type="match status" value="1"/>
</dbReference>
<dbReference type="AlphaFoldDB" id="A0A381XW63"/>
<dbReference type="CDD" id="cd06558">
    <property type="entry name" value="crotonase-like"/>
    <property type="match status" value="1"/>
</dbReference>
<dbReference type="GO" id="GO:0003824">
    <property type="term" value="F:catalytic activity"/>
    <property type="evidence" value="ECO:0007669"/>
    <property type="project" value="InterPro"/>
</dbReference>
<dbReference type="InterPro" id="IPR018376">
    <property type="entry name" value="Enoyl-CoA_hyd/isom_CS"/>
</dbReference>
<evidence type="ECO:0000256" key="1">
    <source>
        <dbReference type="ARBA" id="ARBA00005254"/>
    </source>
</evidence>
<sequence length="288" mass="31374">MVEVWFSRGLICLMTEFLSVSKRYGSITEFTPYPRDNLMPSGLIIENRDGVRVVRMEFGHANAMNQEMLDNLAAGLADGEQQPTVLTGEGNIFSAGLDLVALDCLDRDGLEKFLTRFSATMIQVLTAPYPLVAAVNGHAVAGGCVLALACDYRVGTEGEFKIGMTELSHGLPLPAVASEIPRGTLTPQTYRTVVMSGVLMKPEIAKQVGIFDMVNKDSDSCIDQACILAQKHGKSPEAFAGVKAAVVAPIVNAIKILREPLDHRFLDIWFSDIATTSRRETIQRLKSK</sequence>
<name>A0A381XW63_9ZZZZ</name>
<dbReference type="PANTHER" id="PTHR11941:SF54">
    <property type="entry name" value="ENOYL-COA HYDRATASE, MITOCHONDRIAL"/>
    <property type="match status" value="1"/>
</dbReference>